<name>A0A7S4I5C5_9STRA</name>
<evidence type="ECO:0000259" key="2">
    <source>
        <dbReference type="Pfam" id="PF04424"/>
    </source>
</evidence>
<dbReference type="AlphaFoldDB" id="A0A7S4I5C5"/>
<dbReference type="InterPro" id="IPR033979">
    <property type="entry name" value="MINDY_domain"/>
</dbReference>
<feature type="domain" description="MINDY deubiquitinase" evidence="2">
    <location>
        <begin position="2"/>
        <end position="394"/>
    </location>
</feature>
<dbReference type="GO" id="GO:0071944">
    <property type="term" value="C:cell periphery"/>
    <property type="evidence" value="ECO:0007669"/>
    <property type="project" value="TreeGrafter"/>
</dbReference>
<evidence type="ECO:0000256" key="1">
    <source>
        <dbReference type="SAM" id="MobiDB-lite"/>
    </source>
</evidence>
<dbReference type="Pfam" id="PF04424">
    <property type="entry name" value="MINDY_DUB"/>
    <property type="match status" value="1"/>
</dbReference>
<feature type="compositionally biased region" description="Low complexity" evidence="1">
    <location>
        <begin position="529"/>
        <end position="542"/>
    </location>
</feature>
<dbReference type="PANTHER" id="PTHR18063:SF6">
    <property type="entry name" value="UBIQUITIN CARBOXYL-TERMINAL HYDROLASE"/>
    <property type="match status" value="1"/>
</dbReference>
<dbReference type="InterPro" id="IPR007518">
    <property type="entry name" value="MINDY"/>
</dbReference>
<dbReference type="GO" id="GO:0071108">
    <property type="term" value="P:protein K48-linked deubiquitination"/>
    <property type="evidence" value="ECO:0007669"/>
    <property type="project" value="TreeGrafter"/>
</dbReference>
<dbReference type="GO" id="GO:0005829">
    <property type="term" value="C:cytosol"/>
    <property type="evidence" value="ECO:0007669"/>
    <property type="project" value="TreeGrafter"/>
</dbReference>
<organism evidence="3">
    <name type="scientific">Odontella aurita</name>
    <dbReference type="NCBI Taxonomy" id="265563"/>
    <lineage>
        <taxon>Eukaryota</taxon>
        <taxon>Sar</taxon>
        <taxon>Stramenopiles</taxon>
        <taxon>Ochrophyta</taxon>
        <taxon>Bacillariophyta</taxon>
        <taxon>Mediophyceae</taxon>
        <taxon>Biddulphiophycidae</taxon>
        <taxon>Eupodiscales</taxon>
        <taxon>Odontellaceae</taxon>
        <taxon>Odontella</taxon>
    </lineage>
</organism>
<feature type="region of interest" description="Disordered" evidence="1">
    <location>
        <begin position="431"/>
        <end position="451"/>
    </location>
</feature>
<gene>
    <name evidence="3" type="ORF">OAUR00152_LOCUS7642</name>
</gene>
<feature type="compositionally biased region" description="Low complexity" evidence="1">
    <location>
        <begin position="470"/>
        <end position="483"/>
    </location>
</feature>
<feature type="region of interest" description="Disordered" evidence="1">
    <location>
        <begin position="215"/>
        <end position="284"/>
    </location>
</feature>
<dbReference type="EMBL" id="HBKQ01011352">
    <property type="protein sequence ID" value="CAE2219116.1"/>
    <property type="molecule type" value="Transcribed_RNA"/>
</dbReference>
<reference evidence="3" key="1">
    <citation type="submission" date="2021-01" db="EMBL/GenBank/DDBJ databases">
        <authorList>
            <person name="Corre E."/>
            <person name="Pelletier E."/>
            <person name="Niang G."/>
            <person name="Scheremetjew M."/>
            <person name="Finn R."/>
            <person name="Kale V."/>
            <person name="Holt S."/>
            <person name="Cochrane G."/>
            <person name="Meng A."/>
            <person name="Brown T."/>
            <person name="Cohen L."/>
        </authorList>
    </citation>
    <scope>NUCLEOTIDE SEQUENCE</scope>
    <source>
        <strain evidence="3">Isolate 1302-5</strain>
    </source>
</reference>
<feature type="compositionally biased region" description="Basic and acidic residues" evidence="1">
    <location>
        <begin position="237"/>
        <end position="255"/>
    </location>
</feature>
<dbReference type="GO" id="GO:0004843">
    <property type="term" value="F:cysteine-type deubiquitinase activity"/>
    <property type="evidence" value="ECO:0007669"/>
    <property type="project" value="InterPro"/>
</dbReference>
<proteinExistence type="predicted"/>
<dbReference type="GO" id="GO:0016807">
    <property type="term" value="F:cysteine-type carboxypeptidase activity"/>
    <property type="evidence" value="ECO:0007669"/>
    <property type="project" value="TreeGrafter"/>
</dbReference>
<accession>A0A7S4I5C5</accession>
<dbReference type="PANTHER" id="PTHR18063">
    <property type="entry name" value="NF-E2 INDUCIBLE PROTEIN"/>
    <property type="match status" value="1"/>
</dbReference>
<feature type="region of interest" description="Disordered" evidence="1">
    <location>
        <begin position="529"/>
        <end position="561"/>
    </location>
</feature>
<feature type="region of interest" description="Disordered" evidence="1">
    <location>
        <begin position="464"/>
        <end position="490"/>
    </location>
</feature>
<protein>
    <recommendedName>
        <fullName evidence="2">MINDY deubiquitinase domain-containing protein</fullName>
    </recommendedName>
</protein>
<sequence>MTYKLKTVKYQNSLRKILLQNENGPCPLLACANALLLRGVISLPSACIRNGVASIDDVVNILAERALKRAAEQAEAAQNASEWKVVSSEKVQSDISDKKKSDPGFYHHESHEHHIDELLSLFPNLQYGMDVNPHFTQGSSGVEYTKNITAFDLLGVELVHGWLLDPQDTETFKLVGGKSYNELIELVIRGTEAASEVERLGALIEKKKKTLETTEISQRKENGAGESDWVSVASGNIEKDSEREDERVKDDDVKESSNGTPALSDENKSLSHEEYDQGVEADTKSRIVAEEEVANLQKEHHEKSALASNGCIVNSFLTSSSHQLTHHGLHELHNYISEECLCVFFRNNHFATMTKHDGVLYLLVTDLGYANVSEVVWEKLDSISGDTELFDEFFVRPKPRKSLTAADGPALSPEALLAQRGRSEADYQLALELSSGNGGRPRTREEMDEEEGKLIAAATEASLKEWNGDSSNSKNESTTNSDTQEQVGVVSPEDADRAIALALHAKMNENHESSEMLARRLQAEENCRAAAARQRRSAGVGRPAPDRAAQPSGVGSNCVIS</sequence>
<dbReference type="GO" id="GO:1990380">
    <property type="term" value="F:K48-linked deubiquitinase activity"/>
    <property type="evidence" value="ECO:0007669"/>
    <property type="project" value="InterPro"/>
</dbReference>
<feature type="compositionally biased region" description="Basic and acidic residues" evidence="1">
    <location>
        <begin position="265"/>
        <end position="284"/>
    </location>
</feature>
<evidence type="ECO:0000313" key="3">
    <source>
        <dbReference type="EMBL" id="CAE2219116.1"/>
    </source>
</evidence>